<gene>
    <name evidence="1" type="primary">Dnah10_0</name>
    <name evidence="1" type="ORF">SYRPAR_R14057</name>
</gene>
<reference evidence="1 2" key="1">
    <citation type="submission" date="2019-09" db="EMBL/GenBank/DDBJ databases">
        <title>Bird 10,000 Genomes (B10K) Project - Family phase.</title>
        <authorList>
            <person name="Zhang G."/>
        </authorList>
    </citation>
    <scope>NUCLEOTIDE SEQUENCE [LARGE SCALE GENOMIC DNA]</scope>
    <source>
        <strain evidence="1">B10K-DU-003-42</strain>
        <tissue evidence="1">Mixed tissue sample</tissue>
    </source>
</reference>
<feature type="non-terminal residue" evidence="1">
    <location>
        <position position="82"/>
    </location>
</feature>
<comment type="caution">
    <text evidence="1">The sequence shown here is derived from an EMBL/GenBank/DDBJ whole genome shotgun (WGS) entry which is preliminary data.</text>
</comment>
<dbReference type="EMBL" id="VZTO01004101">
    <property type="protein sequence ID" value="NXT19036.1"/>
    <property type="molecule type" value="Genomic_DNA"/>
</dbReference>
<evidence type="ECO:0000313" key="1">
    <source>
        <dbReference type="EMBL" id="NXT19036.1"/>
    </source>
</evidence>
<dbReference type="AlphaFoldDB" id="A0A7L3AK11"/>
<accession>A0A7L3AK11</accession>
<keyword evidence="2" id="KW-1185">Reference proteome</keyword>
<proteinExistence type="predicted"/>
<protein>
    <submittedName>
        <fullName evidence="1">DYH10 protein</fullName>
    </submittedName>
</protein>
<name>A0A7L3AK11_9AVES</name>
<dbReference type="Proteomes" id="UP000536260">
    <property type="component" value="Unassembled WGS sequence"/>
</dbReference>
<evidence type="ECO:0000313" key="2">
    <source>
        <dbReference type="Proteomes" id="UP000536260"/>
    </source>
</evidence>
<feature type="non-terminal residue" evidence="1">
    <location>
        <position position="1"/>
    </location>
</feature>
<organism evidence="1 2">
    <name type="scientific">Syrrhaptes paradoxus</name>
    <name type="common">Pallas's sandgrouse</name>
    <dbReference type="NCBI Taxonomy" id="302527"/>
    <lineage>
        <taxon>Eukaryota</taxon>
        <taxon>Metazoa</taxon>
        <taxon>Chordata</taxon>
        <taxon>Craniata</taxon>
        <taxon>Vertebrata</taxon>
        <taxon>Euteleostomi</taxon>
        <taxon>Archelosauria</taxon>
        <taxon>Archosauria</taxon>
        <taxon>Dinosauria</taxon>
        <taxon>Saurischia</taxon>
        <taxon>Theropoda</taxon>
        <taxon>Coelurosauria</taxon>
        <taxon>Aves</taxon>
        <taxon>Neognathae</taxon>
        <taxon>Neoaves</taxon>
        <taxon>Columbimorphae</taxon>
        <taxon>Pterocliformes</taxon>
        <taxon>Pteroclidae</taxon>
        <taxon>Syrrhaptes</taxon>
    </lineage>
</organism>
<sequence>VKQIYLQVAKSMKEYEDKKYNQWREETEQILPLLLKNTLLTVIRVGAATSVNPETSEQSSVTEEPVTTKKSAHYIVNFSPVL</sequence>